<keyword evidence="2" id="KW-1185">Reference proteome</keyword>
<proteinExistence type="predicted"/>
<accession>A0ABS6V3U9</accession>
<protein>
    <submittedName>
        <fullName evidence="1">Uncharacterized protein</fullName>
    </submittedName>
</protein>
<gene>
    <name evidence="1" type="ORF">KTQ36_02820</name>
</gene>
<organism evidence="1 2">
    <name type="scientific">Sphingomicrobium clamense</name>
    <dbReference type="NCBI Taxonomy" id="2851013"/>
    <lineage>
        <taxon>Bacteria</taxon>
        <taxon>Pseudomonadati</taxon>
        <taxon>Pseudomonadota</taxon>
        <taxon>Alphaproteobacteria</taxon>
        <taxon>Sphingomonadales</taxon>
        <taxon>Sphingomonadaceae</taxon>
        <taxon>Sphingomicrobium</taxon>
    </lineage>
</organism>
<comment type="caution">
    <text evidence="1">The sequence shown here is derived from an EMBL/GenBank/DDBJ whole genome shotgun (WGS) entry which is preliminary data.</text>
</comment>
<dbReference type="RefSeq" id="WP_218632241.1">
    <property type="nucleotide sequence ID" value="NZ_JAHVAH010000001.1"/>
</dbReference>
<dbReference type="Proteomes" id="UP000698028">
    <property type="component" value="Unassembled WGS sequence"/>
</dbReference>
<dbReference type="EMBL" id="JAHVAH010000001">
    <property type="protein sequence ID" value="MBW0144226.1"/>
    <property type="molecule type" value="Genomic_DNA"/>
</dbReference>
<sequence length="65" mass="7035">MKETDDMTLLIASLVFASGGAALLWRLSSCPVLRTLSRGMGSWAARCEEMRSEDPAIVHAARQVA</sequence>
<reference evidence="1 2" key="1">
    <citation type="submission" date="2021-07" db="EMBL/GenBank/DDBJ databases">
        <title>The draft genome sequence of Sphingomicrobium sp. B8.</title>
        <authorList>
            <person name="Mu L."/>
        </authorList>
    </citation>
    <scope>NUCLEOTIDE SEQUENCE [LARGE SCALE GENOMIC DNA]</scope>
    <source>
        <strain evidence="1 2">B8</strain>
    </source>
</reference>
<evidence type="ECO:0000313" key="1">
    <source>
        <dbReference type="EMBL" id="MBW0144226.1"/>
    </source>
</evidence>
<evidence type="ECO:0000313" key="2">
    <source>
        <dbReference type="Proteomes" id="UP000698028"/>
    </source>
</evidence>
<name>A0ABS6V3U9_9SPHN</name>